<feature type="domain" description="TauD/TfdA-like" evidence="6">
    <location>
        <begin position="18"/>
        <end position="253"/>
    </location>
</feature>
<name>A0A6J7NCJ9_9ZZZZ</name>
<dbReference type="PANTHER" id="PTHR30468:SF1">
    <property type="entry name" value="ALPHA-KETOGLUTARATE-DEPENDENT SULFONATE DIOXYGENASE"/>
    <property type="match status" value="1"/>
</dbReference>
<sequence>MAVSFEQAGVPAGVVVTGVDFTQIDDETFASLHEAFLHHHVLCIRGSEITQQQHLDFAARWGKVHQHPYVPHIEGYPGMMMIFQVHPITETWHADTTHALAPPKITTLVAREIPALGGDTGFANQNLAYESLSAALRELLDGLYAVHYGTDLAYEQGVDAKALRSAHPVVIEHDETGERALYVNADYTRHFAGWTESESKPLLDFLFAQATRLEFMYRHRWQPGDFIMWDNRSVQHRVVADHGSATRQLNRVTLHGDPMRGPAGSSYPYEG</sequence>
<dbReference type="GO" id="GO:0005737">
    <property type="term" value="C:cytoplasm"/>
    <property type="evidence" value="ECO:0007669"/>
    <property type="project" value="TreeGrafter"/>
</dbReference>
<dbReference type="GO" id="GO:0000908">
    <property type="term" value="F:taurine dioxygenase activity"/>
    <property type="evidence" value="ECO:0007669"/>
    <property type="project" value="TreeGrafter"/>
</dbReference>
<dbReference type="Pfam" id="PF02668">
    <property type="entry name" value="TauD"/>
    <property type="match status" value="1"/>
</dbReference>
<evidence type="ECO:0000256" key="4">
    <source>
        <dbReference type="ARBA" id="ARBA00023002"/>
    </source>
</evidence>
<evidence type="ECO:0000256" key="1">
    <source>
        <dbReference type="ARBA" id="ARBA00005896"/>
    </source>
</evidence>
<keyword evidence="5" id="KW-0408">Iron</keyword>
<gene>
    <name evidence="7" type="ORF">UFOPK2754_01916</name>
    <name evidence="8" type="ORF">UFOPK3139_02588</name>
    <name evidence="9" type="ORF">UFOPK3543_03266</name>
    <name evidence="10" type="ORF">UFOPK3967_00942</name>
</gene>
<dbReference type="InterPro" id="IPR003819">
    <property type="entry name" value="TauD/TfdA-like"/>
</dbReference>
<reference evidence="10" key="1">
    <citation type="submission" date="2020-05" db="EMBL/GenBank/DDBJ databases">
        <authorList>
            <person name="Chiriac C."/>
            <person name="Salcher M."/>
            <person name="Ghai R."/>
            <person name="Kavagutti S V."/>
        </authorList>
    </citation>
    <scope>NUCLEOTIDE SEQUENCE</scope>
</reference>
<evidence type="ECO:0000313" key="8">
    <source>
        <dbReference type="EMBL" id="CAB4835683.1"/>
    </source>
</evidence>
<evidence type="ECO:0000313" key="7">
    <source>
        <dbReference type="EMBL" id="CAB4753046.1"/>
    </source>
</evidence>
<dbReference type="GO" id="GO:0046872">
    <property type="term" value="F:metal ion binding"/>
    <property type="evidence" value="ECO:0007669"/>
    <property type="project" value="UniProtKB-KW"/>
</dbReference>
<dbReference type="EMBL" id="CAFBMH010000235">
    <property type="protein sequence ID" value="CAB4941204.1"/>
    <property type="molecule type" value="Genomic_DNA"/>
</dbReference>
<evidence type="ECO:0000313" key="10">
    <source>
        <dbReference type="EMBL" id="CAB4990015.1"/>
    </source>
</evidence>
<keyword evidence="4" id="KW-0560">Oxidoreductase</keyword>
<evidence type="ECO:0000256" key="3">
    <source>
        <dbReference type="ARBA" id="ARBA00022964"/>
    </source>
</evidence>
<dbReference type="Gene3D" id="3.60.130.10">
    <property type="entry name" value="Clavaminate synthase-like"/>
    <property type="match status" value="1"/>
</dbReference>
<dbReference type="PANTHER" id="PTHR30468">
    <property type="entry name" value="ALPHA-KETOGLUTARATE-DEPENDENT SULFONATE DIOXYGENASE"/>
    <property type="match status" value="1"/>
</dbReference>
<dbReference type="EMBL" id="CAFABA010000140">
    <property type="protein sequence ID" value="CAB4835683.1"/>
    <property type="molecule type" value="Genomic_DNA"/>
</dbReference>
<dbReference type="InterPro" id="IPR051323">
    <property type="entry name" value="AtsK-like"/>
</dbReference>
<dbReference type="EMBL" id="CAFBOS010000043">
    <property type="protein sequence ID" value="CAB4990015.1"/>
    <property type="molecule type" value="Genomic_DNA"/>
</dbReference>
<dbReference type="InterPro" id="IPR042098">
    <property type="entry name" value="TauD-like_sf"/>
</dbReference>
<dbReference type="SUPFAM" id="SSF51197">
    <property type="entry name" value="Clavaminate synthase-like"/>
    <property type="match status" value="1"/>
</dbReference>
<dbReference type="EMBL" id="CAEZYR010000071">
    <property type="protein sequence ID" value="CAB4753046.1"/>
    <property type="molecule type" value="Genomic_DNA"/>
</dbReference>
<evidence type="ECO:0000259" key="6">
    <source>
        <dbReference type="Pfam" id="PF02668"/>
    </source>
</evidence>
<keyword evidence="3" id="KW-0223">Dioxygenase</keyword>
<evidence type="ECO:0000256" key="2">
    <source>
        <dbReference type="ARBA" id="ARBA00022723"/>
    </source>
</evidence>
<proteinExistence type="inferred from homology"/>
<keyword evidence="2" id="KW-0479">Metal-binding</keyword>
<protein>
    <submittedName>
        <fullName evidence="10">Unannotated protein</fullName>
    </submittedName>
</protein>
<comment type="similarity">
    <text evidence="1">Belongs to the TfdA dioxygenase family.</text>
</comment>
<dbReference type="GO" id="GO:0006790">
    <property type="term" value="P:sulfur compound metabolic process"/>
    <property type="evidence" value="ECO:0007669"/>
    <property type="project" value="TreeGrafter"/>
</dbReference>
<dbReference type="AlphaFoldDB" id="A0A6J7NCJ9"/>
<evidence type="ECO:0000256" key="5">
    <source>
        <dbReference type="ARBA" id="ARBA00023004"/>
    </source>
</evidence>
<accession>A0A6J7NCJ9</accession>
<organism evidence="10">
    <name type="scientific">freshwater metagenome</name>
    <dbReference type="NCBI Taxonomy" id="449393"/>
    <lineage>
        <taxon>unclassified sequences</taxon>
        <taxon>metagenomes</taxon>
        <taxon>ecological metagenomes</taxon>
    </lineage>
</organism>
<evidence type="ECO:0000313" key="9">
    <source>
        <dbReference type="EMBL" id="CAB4941204.1"/>
    </source>
</evidence>